<dbReference type="OrthoDB" id="9823519at2"/>
<dbReference type="Proteomes" id="UP000283063">
    <property type="component" value="Chromosome"/>
</dbReference>
<gene>
    <name evidence="2" type="ORF">EBB79_15035</name>
</gene>
<accession>A0A3T0N4V1</accession>
<feature type="signal peptide" evidence="1">
    <location>
        <begin position="1"/>
        <end position="24"/>
    </location>
</feature>
<keyword evidence="1" id="KW-0732">Signal</keyword>
<proteinExistence type="predicted"/>
<dbReference type="KEGG" id="sedi:EBB79_15035"/>
<dbReference type="AlphaFoldDB" id="A0A3T0N4V1"/>
<protein>
    <recommendedName>
        <fullName evidence="4">Peptidase M48 domain-containing protein</fullName>
    </recommendedName>
</protein>
<evidence type="ECO:0000313" key="3">
    <source>
        <dbReference type="Proteomes" id="UP000283063"/>
    </source>
</evidence>
<evidence type="ECO:0000313" key="2">
    <source>
        <dbReference type="EMBL" id="AZV79056.1"/>
    </source>
</evidence>
<name>A0A3T0N4V1_9RHOB</name>
<organism evidence="2 3">
    <name type="scientific">Parasedimentitalea marina</name>
    <dbReference type="NCBI Taxonomy" id="2483033"/>
    <lineage>
        <taxon>Bacteria</taxon>
        <taxon>Pseudomonadati</taxon>
        <taxon>Pseudomonadota</taxon>
        <taxon>Alphaproteobacteria</taxon>
        <taxon>Rhodobacterales</taxon>
        <taxon>Paracoccaceae</taxon>
        <taxon>Parasedimentitalea</taxon>
    </lineage>
</organism>
<feature type="chain" id="PRO_5019439019" description="Peptidase M48 domain-containing protein" evidence="1">
    <location>
        <begin position="25"/>
        <end position="324"/>
    </location>
</feature>
<evidence type="ECO:0000256" key="1">
    <source>
        <dbReference type="SAM" id="SignalP"/>
    </source>
</evidence>
<reference evidence="2 3" key="1">
    <citation type="submission" date="2018-10" db="EMBL/GenBank/DDBJ databases">
        <title>Parasedimentitalea marina sp. nov., a psychrophilic bacterium isolated from deep seawater of the New Britain Trench.</title>
        <authorList>
            <person name="Cao J."/>
        </authorList>
    </citation>
    <scope>NUCLEOTIDE SEQUENCE [LARGE SCALE GENOMIC DNA]</scope>
    <source>
        <strain evidence="2 3">W43</strain>
    </source>
</reference>
<dbReference type="EMBL" id="CP033219">
    <property type="protein sequence ID" value="AZV79056.1"/>
    <property type="molecule type" value="Genomic_DNA"/>
</dbReference>
<keyword evidence="3" id="KW-1185">Reference proteome</keyword>
<evidence type="ECO:0008006" key="4">
    <source>
        <dbReference type="Google" id="ProtNLM"/>
    </source>
</evidence>
<dbReference type="RefSeq" id="WP_127749605.1">
    <property type="nucleotide sequence ID" value="NZ_CP033219.1"/>
</dbReference>
<sequence length="324" mass="35366">MKNRYVALAFAISVFAGSIQSAHACTSPENSQLYAAISSDIDDIFYNRPKRLHERGVLSDAFLASIEGVELKICDDARYDARVGGDGSVVILDVGFVEVMFFGSASLIVGQFLNSQSDQVGVLDLFEAWHIQSIPLLAEREMSLPFFMDVASKLLGTTVDLSKYPPNRNLNFDIAGPFVHALGFILNHEVCHIALGHIDEIRNPNVAVPITRRSEMEQEADICAIEMVNRDEEAVGGVPGLNLLGAAAALGMRIALEARQETDGKLIREITAHLKPAERLDILAKAIFDDLDRRGLDSPITRSTLQGVIHSSKLIAQQVVGDQN</sequence>